<dbReference type="AlphaFoldDB" id="L8JT57"/>
<accession>L8JT57</accession>
<keyword evidence="2" id="KW-1185">Reference proteome</keyword>
<dbReference type="EMBL" id="AMZN01000040">
    <property type="protein sequence ID" value="ELR71393.1"/>
    <property type="molecule type" value="Genomic_DNA"/>
</dbReference>
<reference evidence="1 2" key="1">
    <citation type="submission" date="2012-12" db="EMBL/GenBank/DDBJ databases">
        <title>Genome assembly of Fulvivirga imtechensis AK7.</title>
        <authorList>
            <person name="Nupur N."/>
            <person name="Khatri I."/>
            <person name="Kumar R."/>
            <person name="Subramanian S."/>
            <person name="Pinnaka A."/>
        </authorList>
    </citation>
    <scope>NUCLEOTIDE SEQUENCE [LARGE SCALE GENOMIC DNA]</scope>
    <source>
        <strain evidence="1 2">AK7</strain>
    </source>
</reference>
<dbReference type="Proteomes" id="UP000011135">
    <property type="component" value="Unassembled WGS sequence"/>
</dbReference>
<comment type="caution">
    <text evidence="1">The sequence shown here is derived from an EMBL/GenBank/DDBJ whole genome shotgun (WGS) entry which is preliminary data.</text>
</comment>
<gene>
    <name evidence="1" type="ORF">C900_02734</name>
</gene>
<evidence type="ECO:0000313" key="1">
    <source>
        <dbReference type="EMBL" id="ELR71393.1"/>
    </source>
</evidence>
<dbReference type="STRING" id="1237149.C900_02734"/>
<protein>
    <submittedName>
        <fullName evidence="1">Uncharacterized protein</fullName>
    </submittedName>
</protein>
<name>L8JT57_9BACT</name>
<proteinExistence type="predicted"/>
<organism evidence="1 2">
    <name type="scientific">Fulvivirga imtechensis AK7</name>
    <dbReference type="NCBI Taxonomy" id="1237149"/>
    <lineage>
        <taxon>Bacteria</taxon>
        <taxon>Pseudomonadati</taxon>
        <taxon>Bacteroidota</taxon>
        <taxon>Cytophagia</taxon>
        <taxon>Cytophagales</taxon>
        <taxon>Fulvivirgaceae</taxon>
        <taxon>Fulvivirga</taxon>
    </lineage>
</organism>
<sequence>MFPESIKVFGITKKVKAVSKWLNFNACDDKSQTHPVKKRGSTV</sequence>
<evidence type="ECO:0000313" key="2">
    <source>
        <dbReference type="Proteomes" id="UP000011135"/>
    </source>
</evidence>